<sequence length="196" mass="22478">MKVIFLDHDGVICLATEWGGRYKKRALAEGIKAADETPNMPVEYRFDNFNQKAVDILNEIIAETDAEIVVSSDWARWATVEEMGEYYESKGIIKKPIAFTPSLGACDWHNESVFVWSPKWDLEQTRAVEIRQYLVDHPEITHWVAVDDLNMGAPYTDPTWGDSDREWGLKNFVLTPKSREGIKQSGIKEKILNFLL</sequence>
<accession>A0A6J5SW37</accession>
<evidence type="ECO:0000313" key="1">
    <source>
        <dbReference type="EMBL" id="CAB4218984.1"/>
    </source>
</evidence>
<proteinExistence type="predicted"/>
<name>A0A6J5SW37_9CAUD</name>
<organism evidence="1">
    <name type="scientific">uncultured Caudovirales phage</name>
    <dbReference type="NCBI Taxonomy" id="2100421"/>
    <lineage>
        <taxon>Viruses</taxon>
        <taxon>Duplodnaviria</taxon>
        <taxon>Heunggongvirae</taxon>
        <taxon>Uroviricota</taxon>
        <taxon>Caudoviricetes</taxon>
        <taxon>Peduoviridae</taxon>
        <taxon>Maltschvirus</taxon>
        <taxon>Maltschvirus maltsch</taxon>
    </lineage>
</organism>
<reference evidence="1" key="1">
    <citation type="submission" date="2020-05" db="EMBL/GenBank/DDBJ databases">
        <authorList>
            <person name="Chiriac C."/>
            <person name="Salcher M."/>
            <person name="Ghai R."/>
            <person name="Kavagutti S V."/>
        </authorList>
    </citation>
    <scope>NUCLEOTIDE SEQUENCE</scope>
</reference>
<gene>
    <name evidence="1" type="ORF">UFOVP1604_67</name>
</gene>
<dbReference type="Pfam" id="PF18143">
    <property type="entry name" value="HAD_SAK_2"/>
    <property type="match status" value="1"/>
</dbReference>
<dbReference type="EMBL" id="LR797474">
    <property type="protein sequence ID" value="CAB4218984.1"/>
    <property type="molecule type" value="Genomic_DNA"/>
</dbReference>
<protein>
    <submittedName>
        <fullName evidence="1">Uncharacterized protein</fullName>
    </submittedName>
</protein>